<protein>
    <submittedName>
        <fullName evidence="4">DUF305 domain-containing protein</fullName>
    </submittedName>
</protein>
<keyword evidence="2" id="KW-0812">Transmembrane</keyword>
<keyword evidence="2" id="KW-1133">Transmembrane helix</keyword>
<evidence type="ECO:0000313" key="5">
    <source>
        <dbReference type="Proteomes" id="UP000818603"/>
    </source>
</evidence>
<feature type="transmembrane region" description="Helical" evidence="2">
    <location>
        <begin position="76"/>
        <end position="93"/>
    </location>
</feature>
<evidence type="ECO:0000256" key="2">
    <source>
        <dbReference type="SAM" id="Phobius"/>
    </source>
</evidence>
<reference evidence="4 5" key="1">
    <citation type="submission" date="2020-02" db="EMBL/GenBank/DDBJ databases">
        <title>Genome sequence of Parvularcula flava strain NH6-79.</title>
        <authorList>
            <person name="Abdul Karim M.H."/>
            <person name="Lam M.Q."/>
            <person name="Chen S.J."/>
            <person name="Yahya A."/>
            <person name="Shahir S."/>
            <person name="Shamsir M.S."/>
            <person name="Chong C.S."/>
        </authorList>
    </citation>
    <scope>NUCLEOTIDE SEQUENCE [LARGE SCALE GENOMIC DNA]</scope>
    <source>
        <strain evidence="4 5">NH6-79</strain>
    </source>
</reference>
<dbReference type="Gene3D" id="1.20.1260.10">
    <property type="match status" value="1"/>
</dbReference>
<feature type="region of interest" description="Disordered" evidence="1">
    <location>
        <begin position="161"/>
        <end position="189"/>
    </location>
</feature>
<evidence type="ECO:0000256" key="1">
    <source>
        <dbReference type="SAM" id="MobiDB-lite"/>
    </source>
</evidence>
<feature type="domain" description="DUF305" evidence="3">
    <location>
        <begin position="101"/>
        <end position="148"/>
    </location>
</feature>
<feature type="transmembrane region" description="Helical" evidence="2">
    <location>
        <begin position="47"/>
        <end position="70"/>
    </location>
</feature>
<feature type="compositionally biased region" description="Basic and acidic residues" evidence="1">
    <location>
        <begin position="166"/>
        <end position="176"/>
    </location>
</feature>
<organism evidence="4 5">
    <name type="scientific">Aquisalinus luteolus</name>
    <dbReference type="NCBI Taxonomy" id="1566827"/>
    <lineage>
        <taxon>Bacteria</taxon>
        <taxon>Pseudomonadati</taxon>
        <taxon>Pseudomonadota</taxon>
        <taxon>Alphaproteobacteria</taxon>
        <taxon>Parvularculales</taxon>
        <taxon>Parvularculaceae</taxon>
        <taxon>Aquisalinus</taxon>
    </lineage>
</organism>
<dbReference type="InterPro" id="IPR005183">
    <property type="entry name" value="DUF305_CopM-like"/>
</dbReference>
<proteinExistence type="predicted"/>
<keyword evidence="5" id="KW-1185">Reference proteome</keyword>
<feature type="transmembrane region" description="Helical" evidence="2">
    <location>
        <begin position="12"/>
        <end position="35"/>
    </location>
</feature>
<sequence length="189" mass="21597">MEESPVNNGSNYLRFAAMIGTSMVVMFILMYFNTYAFEHVRWSETRFYMTFIMGAAMAVVMLSFMLGMYSDKKINAGIYIGSFVVLIAALFLVRSQVTVGERSYMNAMIPHHSIAIMTSERAQIEDVRVRELADEIIRAQRREIKEMEWLVDDIRKNGIAESQEEAEARPVPEFEGKLNPQEPSGSDVE</sequence>
<comment type="caution">
    <text evidence="4">The sequence shown here is derived from an EMBL/GenBank/DDBJ whole genome shotgun (WGS) entry which is preliminary data.</text>
</comment>
<dbReference type="InterPro" id="IPR012347">
    <property type="entry name" value="Ferritin-like"/>
</dbReference>
<dbReference type="Pfam" id="PF03713">
    <property type="entry name" value="DUF305"/>
    <property type="match status" value="1"/>
</dbReference>
<keyword evidence="2" id="KW-0472">Membrane</keyword>
<gene>
    <name evidence="4" type="ORF">FF098_017430</name>
</gene>
<name>A0ABX0HTL5_9PROT</name>
<dbReference type="Proteomes" id="UP000818603">
    <property type="component" value="Unassembled WGS sequence"/>
</dbReference>
<dbReference type="EMBL" id="VCJR02000007">
    <property type="protein sequence ID" value="NHK29692.1"/>
    <property type="molecule type" value="Genomic_DNA"/>
</dbReference>
<accession>A0ABX0HTL5</accession>
<evidence type="ECO:0000313" key="4">
    <source>
        <dbReference type="EMBL" id="NHK29692.1"/>
    </source>
</evidence>
<evidence type="ECO:0000259" key="3">
    <source>
        <dbReference type="Pfam" id="PF03713"/>
    </source>
</evidence>